<dbReference type="CDD" id="cd03109">
    <property type="entry name" value="DTBS"/>
    <property type="match status" value="1"/>
</dbReference>
<accession>A0A7M3SW17</accession>
<dbReference type="PANTHER" id="PTHR43210:SF5">
    <property type="entry name" value="DETHIOBIOTIN SYNTHETASE"/>
    <property type="match status" value="1"/>
</dbReference>
<dbReference type="InterPro" id="IPR027417">
    <property type="entry name" value="P-loop_NTPase"/>
</dbReference>
<reference evidence="2 3" key="1">
    <citation type="submission" date="2019-12" db="EMBL/GenBank/DDBJ databases">
        <authorList>
            <person name="Li J."/>
            <person name="Shi Y."/>
            <person name="Xu G."/>
            <person name="Xiao D."/>
            <person name="Ran X."/>
        </authorList>
    </citation>
    <scope>NUCLEOTIDE SEQUENCE [LARGE SCALE GENOMIC DNA]</scope>
    <source>
        <strain evidence="2 3">JCM 15915</strain>
    </source>
</reference>
<dbReference type="GO" id="GO:0000287">
    <property type="term" value="F:magnesium ion binding"/>
    <property type="evidence" value="ECO:0007669"/>
    <property type="project" value="InterPro"/>
</dbReference>
<feature type="compositionally biased region" description="Polar residues" evidence="1">
    <location>
        <begin position="92"/>
        <end position="104"/>
    </location>
</feature>
<evidence type="ECO:0000313" key="3">
    <source>
        <dbReference type="Proteomes" id="UP000462152"/>
    </source>
</evidence>
<dbReference type="PANTHER" id="PTHR43210">
    <property type="entry name" value="DETHIOBIOTIN SYNTHETASE"/>
    <property type="match status" value="1"/>
</dbReference>
<sequence length="461" mass="48783">MAGALPPSGARALGRRLLRLAQQRGQGIARRREPLRGPARRRNRSRKGGLPGILPGHCGPGDHQNAHQHSPVSSPRRSFPVVGPREPPVRSGYSQRTHSPDPSSQLIGAHLEAAIGCLGRQPRPACRPRRSPAPPTLRGSLAGSPTGVRPRNPPVPRSGTGRAGSIARGPRRRPEHARTAAQRSPAVVAHPPVLPSTTTRHRGEPMTTHSDTCASTSLPPGQTWVVTGTDTDIGKTWTTAALAGEILRRTGRVHIDKPVQTGLKPGEPGDADECLELLGYPGGVTGSEGVRLGPAMAPRDALRYSDAPATELPTLGTHVSRWSAHLTTSRSLVIEGSGGVTVALTSDGETTVDAVRALRGRSGGGVSVDPGAHLVLVCRPGLGTQNHTELALEHLSRRGVLPTCLVVSGTSERPDDVERANLDYLASRAAEYRSRLFTIRRDCLCLQEFPREARPTGTVGG</sequence>
<organism evidence="2 3">
    <name type="scientific">Rothia koreensis</name>
    <dbReference type="NCBI Taxonomy" id="592378"/>
    <lineage>
        <taxon>Bacteria</taxon>
        <taxon>Bacillati</taxon>
        <taxon>Actinomycetota</taxon>
        <taxon>Actinomycetes</taxon>
        <taxon>Micrococcales</taxon>
        <taxon>Micrococcaceae</taxon>
        <taxon>Rothia</taxon>
    </lineage>
</organism>
<dbReference type="AlphaFoldDB" id="A0A7M3SW17"/>
<dbReference type="GO" id="GO:0005829">
    <property type="term" value="C:cytosol"/>
    <property type="evidence" value="ECO:0007669"/>
    <property type="project" value="TreeGrafter"/>
</dbReference>
<feature type="region of interest" description="Disordered" evidence="1">
    <location>
        <begin position="21"/>
        <end position="104"/>
    </location>
</feature>
<name>A0A7M3SW17_9MICC</name>
<feature type="compositionally biased region" description="Basic residues" evidence="1">
    <location>
        <begin position="38"/>
        <end position="47"/>
    </location>
</feature>
<feature type="region of interest" description="Disordered" evidence="1">
    <location>
        <begin position="120"/>
        <end position="222"/>
    </location>
</feature>
<dbReference type="Proteomes" id="UP000462152">
    <property type="component" value="Unassembled WGS sequence"/>
</dbReference>
<dbReference type="EMBL" id="WOGT01000011">
    <property type="protein sequence ID" value="MUN55982.1"/>
    <property type="molecule type" value="Genomic_DNA"/>
</dbReference>
<keyword evidence="3" id="KW-1185">Reference proteome</keyword>
<evidence type="ECO:0000313" key="2">
    <source>
        <dbReference type="EMBL" id="MUN55982.1"/>
    </source>
</evidence>
<dbReference type="Gene3D" id="3.40.50.300">
    <property type="entry name" value="P-loop containing nucleotide triphosphate hydrolases"/>
    <property type="match status" value="1"/>
</dbReference>
<dbReference type="GO" id="GO:0004141">
    <property type="term" value="F:dethiobiotin synthase activity"/>
    <property type="evidence" value="ECO:0007669"/>
    <property type="project" value="InterPro"/>
</dbReference>
<dbReference type="UniPathway" id="UPA00078"/>
<evidence type="ECO:0000256" key="1">
    <source>
        <dbReference type="SAM" id="MobiDB-lite"/>
    </source>
</evidence>
<dbReference type="SUPFAM" id="SSF52540">
    <property type="entry name" value="P-loop containing nucleoside triphosphate hydrolases"/>
    <property type="match status" value="1"/>
</dbReference>
<dbReference type="GO" id="GO:0009102">
    <property type="term" value="P:biotin biosynthetic process"/>
    <property type="evidence" value="ECO:0007669"/>
    <property type="project" value="UniProtKB-UniPathway"/>
</dbReference>
<gene>
    <name evidence="2" type="ORF">GMA10_12310</name>
</gene>
<proteinExistence type="predicted"/>
<dbReference type="GO" id="GO:0005524">
    <property type="term" value="F:ATP binding"/>
    <property type="evidence" value="ECO:0007669"/>
    <property type="project" value="InterPro"/>
</dbReference>
<feature type="compositionally biased region" description="Polar residues" evidence="1">
    <location>
        <begin position="207"/>
        <end position="222"/>
    </location>
</feature>
<comment type="caution">
    <text evidence="2">The sequence shown here is derived from an EMBL/GenBank/DDBJ whole genome shotgun (WGS) entry which is preliminary data.</text>
</comment>
<dbReference type="InterPro" id="IPR004472">
    <property type="entry name" value="DTB_synth_BioD"/>
</dbReference>
<feature type="compositionally biased region" description="Low complexity" evidence="1">
    <location>
        <begin position="70"/>
        <end position="84"/>
    </location>
</feature>
<dbReference type="Pfam" id="PF13500">
    <property type="entry name" value="AAA_26"/>
    <property type="match status" value="1"/>
</dbReference>
<protein>
    <submittedName>
        <fullName evidence="2">AAA family ATPase</fullName>
    </submittedName>
</protein>